<dbReference type="InterPro" id="IPR000719">
    <property type="entry name" value="Prot_kinase_dom"/>
</dbReference>
<organism evidence="3 4">
    <name type="scientific">Recurvomyces mirabilis</name>
    <dbReference type="NCBI Taxonomy" id="574656"/>
    <lineage>
        <taxon>Eukaryota</taxon>
        <taxon>Fungi</taxon>
        <taxon>Dikarya</taxon>
        <taxon>Ascomycota</taxon>
        <taxon>Pezizomycotina</taxon>
        <taxon>Dothideomycetes</taxon>
        <taxon>Dothideomycetidae</taxon>
        <taxon>Mycosphaerellales</taxon>
        <taxon>Teratosphaeriaceae</taxon>
        <taxon>Recurvomyces</taxon>
    </lineage>
</organism>
<keyword evidence="4" id="KW-1185">Reference proteome</keyword>
<dbReference type="InterPro" id="IPR011009">
    <property type="entry name" value="Kinase-like_dom_sf"/>
</dbReference>
<dbReference type="GO" id="GO:0004672">
    <property type="term" value="F:protein kinase activity"/>
    <property type="evidence" value="ECO:0007669"/>
    <property type="project" value="InterPro"/>
</dbReference>
<accession>A0AAE0WM02</accession>
<comment type="caution">
    <text evidence="3">The sequence shown here is derived from an EMBL/GenBank/DDBJ whole genome shotgun (WGS) entry which is preliminary data.</text>
</comment>
<name>A0AAE0WM02_9PEZI</name>
<dbReference type="AlphaFoldDB" id="A0AAE0WM02"/>
<dbReference type="PANTHER" id="PTHR44305:SF2">
    <property type="entry name" value="SI:DKEY-192D15.2"/>
    <property type="match status" value="1"/>
</dbReference>
<sequence>MPMSALDPFGDRANDFRARLPEAVLALVASRDNSNGDLDNMPVLSGSWDTGFSYPDDWQDEGVLLKKLHLLTSLRRALEDAQNAGTDLLETLQSRPVGGDTQAWVDGLEWIQDQLDEIEQYQNQARGEATAVQEATWRLRRNKLGLGEAWVGGWTLGEGAFGTATGWYKRNDQDTIIDRIIVKESSDKHYGTGTPDRTYSWSDDPRDSTSRTSLPNEIAAMYSLRDHHASESVVAIRNSRLINAERRARIYMEYCPYGDLGKFSEWYWDTTVTLKTKEAWKDFHEQRADVKHRYLPEPFLWSVFESLAWSGLMMEQADNPIYHLDYKTANVLLGVESKDRYVGYPMAKLTDFGLSWIPDCSQEVDPYRQKHGSGTPFNSAPEQVPTIYSGDTMPRLMDASTNVWGAGIVMWSLIEHEEGDHRISWDHRNEISTPACRAFPQDCDPSPLETPDFRAAARRQYSQPLLDLIVRAVSYEQEDRPSFQELLDTIRDHTEGHPDQFDRAKGMRQKHSDSRTWSEGRYSMWGFLHEDKYALFAKLPNLPVPPKLDAKAWRTPPFRQDSVEDDGDDADEAPVGGGPWPGLRKRGKRGKKRARNDEDDADGGA</sequence>
<feature type="region of interest" description="Disordered" evidence="1">
    <location>
        <begin position="188"/>
        <end position="212"/>
    </location>
</feature>
<dbReference type="PANTHER" id="PTHR44305">
    <property type="entry name" value="SI:DKEY-192D15.2-RELATED"/>
    <property type="match status" value="1"/>
</dbReference>
<dbReference type="PROSITE" id="PS00108">
    <property type="entry name" value="PROTEIN_KINASE_ST"/>
    <property type="match status" value="1"/>
</dbReference>
<dbReference type="Pfam" id="PF00069">
    <property type="entry name" value="Pkinase"/>
    <property type="match status" value="1"/>
</dbReference>
<evidence type="ECO:0000313" key="3">
    <source>
        <dbReference type="EMBL" id="KAK3674147.1"/>
    </source>
</evidence>
<dbReference type="Gene3D" id="1.10.510.10">
    <property type="entry name" value="Transferase(Phosphotransferase) domain 1"/>
    <property type="match status" value="1"/>
</dbReference>
<proteinExistence type="predicted"/>
<feature type="compositionally biased region" description="Basic residues" evidence="1">
    <location>
        <begin position="583"/>
        <end position="594"/>
    </location>
</feature>
<reference evidence="3" key="1">
    <citation type="submission" date="2023-07" db="EMBL/GenBank/DDBJ databases">
        <title>Black Yeasts Isolated from many extreme environments.</title>
        <authorList>
            <person name="Coleine C."/>
            <person name="Stajich J.E."/>
            <person name="Selbmann L."/>
        </authorList>
    </citation>
    <scope>NUCLEOTIDE SEQUENCE</scope>
    <source>
        <strain evidence="3">CCFEE 5485</strain>
    </source>
</reference>
<feature type="region of interest" description="Disordered" evidence="1">
    <location>
        <begin position="547"/>
        <end position="605"/>
    </location>
</feature>
<dbReference type="SUPFAM" id="SSF56112">
    <property type="entry name" value="Protein kinase-like (PK-like)"/>
    <property type="match status" value="1"/>
</dbReference>
<dbReference type="InterPro" id="IPR053083">
    <property type="entry name" value="TF_kinase-domain_protein"/>
</dbReference>
<evidence type="ECO:0000313" key="4">
    <source>
        <dbReference type="Proteomes" id="UP001274830"/>
    </source>
</evidence>
<gene>
    <name evidence="3" type="primary">HIS4_1</name>
    <name evidence="3" type="ORF">LTR78_005994</name>
</gene>
<dbReference type="InterPro" id="IPR008271">
    <property type="entry name" value="Ser/Thr_kinase_AS"/>
</dbReference>
<dbReference type="EMBL" id="JAUTXT010000021">
    <property type="protein sequence ID" value="KAK3674147.1"/>
    <property type="molecule type" value="Genomic_DNA"/>
</dbReference>
<feature type="compositionally biased region" description="Acidic residues" evidence="1">
    <location>
        <begin position="563"/>
        <end position="572"/>
    </location>
</feature>
<dbReference type="SMART" id="SM00220">
    <property type="entry name" value="S_TKc"/>
    <property type="match status" value="1"/>
</dbReference>
<dbReference type="GO" id="GO:0005524">
    <property type="term" value="F:ATP binding"/>
    <property type="evidence" value="ECO:0007669"/>
    <property type="project" value="InterPro"/>
</dbReference>
<evidence type="ECO:0000256" key="1">
    <source>
        <dbReference type="SAM" id="MobiDB-lite"/>
    </source>
</evidence>
<dbReference type="PROSITE" id="PS50011">
    <property type="entry name" value="PROTEIN_KINASE_DOM"/>
    <property type="match status" value="1"/>
</dbReference>
<evidence type="ECO:0000259" key="2">
    <source>
        <dbReference type="PROSITE" id="PS50011"/>
    </source>
</evidence>
<dbReference type="Proteomes" id="UP001274830">
    <property type="component" value="Unassembled WGS sequence"/>
</dbReference>
<feature type="domain" description="Protein kinase" evidence="2">
    <location>
        <begin position="150"/>
        <end position="500"/>
    </location>
</feature>
<protein>
    <submittedName>
        <fullName evidence="3">Trifunctional histidinol dehydrogenase</fullName>
    </submittedName>
</protein>